<proteinExistence type="predicted"/>
<name>A0A9X2GSR1_9ACTN</name>
<keyword evidence="3" id="KW-1185">Reference proteome</keyword>
<evidence type="ECO:0000313" key="2">
    <source>
        <dbReference type="EMBL" id="MCP2363077.1"/>
    </source>
</evidence>
<evidence type="ECO:0000313" key="3">
    <source>
        <dbReference type="Proteomes" id="UP001139648"/>
    </source>
</evidence>
<accession>A0A9X2GSR1</accession>
<gene>
    <name evidence="2" type="ORF">HD597_010097</name>
</gene>
<protein>
    <submittedName>
        <fullName evidence="2">Uncharacterized protein</fullName>
    </submittedName>
</protein>
<comment type="caution">
    <text evidence="2">The sequence shown here is derived from an EMBL/GenBank/DDBJ whole genome shotgun (WGS) entry which is preliminary data.</text>
</comment>
<dbReference type="Proteomes" id="UP001139648">
    <property type="component" value="Unassembled WGS sequence"/>
</dbReference>
<organism evidence="2 3">
    <name type="scientific">Nonomuraea thailandensis</name>
    <dbReference type="NCBI Taxonomy" id="1188745"/>
    <lineage>
        <taxon>Bacteria</taxon>
        <taxon>Bacillati</taxon>
        <taxon>Actinomycetota</taxon>
        <taxon>Actinomycetes</taxon>
        <taxon>Streptosporangiales</taxon>
        <taxon>Streptosporangiaceae</taxon>
        <taxon>Nonomuraea</taxon>
    </lineage>
</organism>
<dbReference type="AlphaFoldDB" id="A0A9X2GSR1"/>
<dbReference type="EMBL" id="JAMZEB010000002">
    <property type="protein sequence ID" value="MCP2363077.1"/>
    <property type="molecule type" value="Genomic_DNA"/>
</dbReference>
<dbReference type="RefSeq" id="WP_253754401.1">
    <property type="nucleotide sequence ID" value="NZ_BAABKA010000023.1"/>
</dbReference>
<feature type="region of interest" description="Disordered" evidence="1">
    <location>
        <begin position="68"/>
        <end position="96"/>
    </location>
</feature>
<sequence length="96" mass="10276">MTSARVAAMHARRTLEFLGACEELEERLAAAKEALREVRGTGGEQEAAARAELKKAKGEMRAFREWARTLGQPAEGTPGRDATIRVGGAVGHGMGR</sequence>
<evidence type="ECO:0000256" key="1">
    <source>
        <dbReference type="SAM" id="MobiDB-lite"/>
    </source>
</evidence>
<reference evidence="2" key="1">
    <citation type="submission" date="2022-06" db="EMBL/GenBank/DDBJ databases">
        <title>Sequencing the genomes of 1000 actinobacteria strains.</title>
        <authorList>
            <person name="Klenk H.-P."/>
        </authorList>
    </citation>
    <scope>NUCLEOTIDE SEQUENCE</scope>
    <source>
        <strain evidence="2">DSM 46694</strain>
    </source>
</reference>